<keyword evidence="2" id="KW-0812">Transmembrane</keyword>
<feature type="compositionally biased region" description="Polar residues" evidence="1">
    <location>
        <begin position="132"/>
        <end position="145"/>
    </location>
</feature>
<name>A0A8E5HN26_USTVR</name>
<dbReference type="AlphaFoldDB" id="A0A8E5HN26"/>
<keyword evidence="2" id="KW-1133">Transmembrane helix</keyword>
<dbReference type="GeneID" id="66063347"/>
<dbReference type="OrthoDB" id="5819478at2759"/>
<feature type="transmembrane region" description="Helical" evidence="2">
    <location>
        <begin position="65"/>
        <end position="91"/>
    </location>
</feature>
<keyword evidence="4" id="KW-1185">Reference proteome</keyword>
<protein>
    <recommendedName>
        <fullName evidence="5">Sphingomyelinase family</fullName>
    </recommendedName>
</protein>
<evidence type="ECO:0000313" key="4">
    <source>
        <dbReference type="Proteomes" id="UP000027002"/>
    </source>
</evidence>
<evidence type="ECO:0008006" key="5">
    <source>
        <dbReference type="Google" id="ProtNLM"/>
    </source>
</evidence>
<feature type="region of interest" description="Disordered" evidence="1">
    <location>
        <begin position="122"/>
        <end position="151"/>
    </location>
</feature>
<dbReference type="PANTHER" id="PTHR36851:SF1">
    <property type="entry name" value="GLYCO_TRANS_2-LIKE DOMAIN-CONTAINING PROTEIN"/>
    <property type="match status" value="1"/>
</dbReference>
<keyword evidence="2" id="KW-0472">Membrane</keyword>
<organism evidence="3 4">
    <name type="scientific">Ustilaginoidea virens</name>
    <name type="common">Rice false smut fungus</name>
    <name type="synonym">Villosiclava virens</name>
    <dbReference type="NCBI Taxonomy" id="1159556"/>
    <lineage>
        <taxon>Eukaryota</taxon>
        <taxon>Fungi</taxon>
        <taxon>Dikarya</taxon>
        <taxon>Ascomycota</taxon>
        <taxon>Pezizomycotina</taxon>
        <taxon>Sordariomycetes</taxon>
        <taxon>Hypocreomycetidae</taxon>
        <taxon>Hypocreales</taxon>
        <taxon>Clavicipitaceae</taxon>
        <taxon>Ustilaginoidea</taxon>
    </lineage>
</organism>
<dbReference type="RefSeq" id="XP_042996001.1">
    <property type="nucleotide sequence ID" value="XM_043140067.1"/>
</dbReference>
<dbReference type="PANTHER" id="PTHR36851">
    <property type="entry name" value="UNNAMED PRODUCT"/>
    <property type="match status" value="1"/>
</dbReference>
<reference evidence="3" key="1">
    <citation type="submission" date="2020-03" db="EMBL/GenBank/DDBJ databases">
        <title>A mixture of massive structural variations and highly conserved coding sequences in Ustilaginoidea virens genome.</title>
        <authorList>
            <person name="Zhang K."/>
            <person name="Zhao Z."/>
            <person name="Zhang Z."/>
            <person name="Li Y."/>
            <person name="Hsiang T."/>
            <person name="Sun W."/>
        </authorList>
    </citation>
    <scope>NUCLEOTIDE SEQUENCE</scope>
    <source>
        <strain evidence="3">UV-8b</strain>
    </source>
</reference>
<dbReference type="Proteomes" id="UP000027002">
    <property type="component" value="Chromosome 2"/>
</dbReference>
<sequence length="249" mass="27929">MSLFVWCSRRVGALSIIALTALSFWVVSQEAGAERPFGQLSDNMRVEESSVTPLQKLSGIGARVFAYYSLLVHLLVFVFPVRACWSVWTIAKLLRRDAQSRAIMEYKRRNRRRRISLTSDSSSDTVVFDTPPSDSTACSPAVSETSDSDLENYTDSTDYSDHLVAHAVIIPNYKEDMDTLRETLDVLASHSQAEYSYDVYLGMEQREHEAESKALRLIQDFAKKFRSIDFTMHPADIPGEAAGKGSNLA</sequence>
<accession>A0A8E5HN26</accession>
<dbReference type="EMBL" id="CP072754">
    <property type="protein sequence ID" value="QUC18328.1"/>
    <property type="molecule type" value="Genomic_DNA"/>
</dbReference>
<evidence type="ECO:0000313" key="3">
    <source>
        <dbReference type="EMBL" id="QUC18328.1"/>
    </source>
</evidence>
<evidence type="ECO:0000256" key="2">
    <source>
        <dbReference type="SAM" id="Phobius"/>
    </source>
</evidence>
<proteinExistence type="predicted"/>
<gene>
    <name evidence="3" type="ORF">UV8b_02569</name>
</gene>
<evidence type="ECO:0000256" key="1">
    <source>
        <dbReference type="SAM" id="MobiDB-lite"/>
    </source>
</evidence>
<dbReference type="KEGG" id="uvi:66063347"/>